<dbReference type="EMBL" id="JAHYIQ010000040">
    <property type="protein sequence ID" value="KAK1118886.1"/>
    <property type="molecule type" value="Genomic_DNA"/>
</dbReference>
<dbReference type="GO" id="GO:0007018">
    <property type="term" value="P:microtubule-based movement"/>
    <property type="evidence" value="ECO:0007669"/>
    <property type="project" value="InterPro"/>
</dbReference>
<dbReference type="Proteomes" id="UP001177670">
    <property type="component" value="Unassembled WGS sequence"/>
</dbReference>
<proteinExistence type="predicted"/>
<organism evidence="2 3">
    <name type="scientific">Melipona bicolor</name>
    <dbReference type="NCBI Taxonomy" id="60889"/>
    <lineage>
        <taxon>Eukaryota</taxon>
        <taxon>Metazoa</taxon>
        <taxon>Ecdysozoa</taxon>
        <taxon>Arthropoda</taxon>
        <taxon>Hexapoda</taxon>
        <taxon>Insecta</taxon>
        <taxon>Pterygota</taxon>
        <taxon>Neoptera</taxon>
        <taxon>Endopterygota</taxon>
        <taxon>Hymenoptera</taxon>
        <taxon>Apocrita</taxon>
        <taxon>Aculeata</taxon>
        <taxon>Apoidea</taxon>
        <taxon>Anthophila</taxon>
        <taxon>Apidae</taxon>
        <taxon>Melipona</taxon>
    </lineage>
</organism>
<accession>A0AA40KFX7</accession>
<dbReference type="InterPro" id="IPR026983">
    <property type="entry name" value="DHC"/>
</dbReference>
<dbReference type="GO" id="GO:0051959">
    <property type="term" value="F:dynein light intermediate chain binding"/>
    <property type="evidence" value="ECO:0007669"/>
    <property type="project" value="InterPro"/>
</dbReference>
<dbReference type="Pfam" id="PF12775">
    <property type="entry name" value="AAA_7"/>
    <property type="match status" value="1"/>
</dbReference>
<sequence>MTIAFYTLISNSQKSLIIHYITSDRFEIKKYATQIHFFFEQCYQVLKEACTKLKGQLQPSGKPFTPVFTYVLNPKSVTMGQLYGEYDLNTREWTDGIFSTLLRAGIAAADLNKRWYIFDGPVDAVWIENMNTVLDDNKKLCLTSGEIMKILPTMTMMFEVDNLRVASPATVSRCGMVYLEPEDLGLDSLVNCWLKQLPKNMAEHIDGITELTRQFLLPGLKILRSRLREIVSTVDSGMIQSYINLMDFRIGPMAGRDGKPPPSAIFQQLIPNLLSPWAAFATVWSLGATSDYNSRLIFNEWVREVQRKNHHSLPFPEDGLVFDYRLHDGGFTDQIDGQDPIPPKWYKWLDDVAPINITPEMKFADIEVPTMDSVRSETLIGYLLINNSDILCVGPTGSGKTLTITTKLSRNMPKKFICDFITFSARTTANQTQVQQARIYNIQIPIQERKFK</sequence>
<dbReference type="PANTHER" id="PTHR22878">
    <property type="entry name" value="DYNEIN HEAVY CHAIN 6, AXONEMAL-LIKE-RELATED"/>
    <property type="match status" value="1"/>
</dbReference>
<dbReference type="Pfam" id="PF17852">
    <property type="entry name" value="Dynein_AAA_lid"/>
    <property type="match status" value="1"/>
</dbReference>
<keyword evidence="3" id="KW-1185">Reference proteome</keyword>
<protein>
    <recommendedName>
        <fullName evidence="1">Dynein heavy chain AAA 5 extension domain-containing protein</fullName>
    </recommendedName>
</protein>
<dbReference type="GO" id="GO:0030286">
    <property type="term" value="C:dynein complex"/>
    <property type="evidence" value="ECO:0007669"/>
    <property type="project" value="InterPro"/>
</dbReference>
<dbReference type="SUPFAM" id="SSF52540">
    <property type="entry name" value="P-loop containing nucleoside triphosphate hydrolases"/>
    <property type="match status" value="1"/>
</dbReference>
<dbReference type="AlphaFoldDB" id="A0AA40KFX7"/>
<evidence type="ECO:0000313" key="2">
    <source>
        <dbReference type="EMBL" id="KAK1118886.1"/>
    </source>
</evidence>
<feature type="domain" description="Dynein heavy chain AAA 5 extension" evidence="1">
    <location>
        <begin position="209"/>
        <end position="327"/>
    </location>
</feature>
<gene>
    <name evidence="2" type="ORF">K0M31_014656</name>
</gene>
<evidence type="ECO:0000259" key="1">
    <source>
        <dbReference type="Pfam" id="PF17852"/>
    </source>
</evidence>
<dbReference type="PANTHER" id="PTHR22878:SF73">
    <property type="entry name" value="DYNEIN AXONEMAL HEAVY CHAIN 1"/>
    <property type="match status" value="1"/>
</dbReference>
<name>A0AA40KFX7_9HYME</name>
<dbReference type="InterPro" id="IPR041466">
    <property type="entry name" value="Dynein_AAA5_ext"/>
</dbReference>
<evidence type="ECO:0000313" key="3">
    <source>
        <dbReference type="Proteomes" id="UP001177670"/>
    </source>
</evidence>
<reference evidence="2" key="1">
    <citation type="submission" date="2021-10" db="EMBL/GenBank/DDBJ databases">
        <title>Melipona bicolor Genome sequencing and assembly.</title>
        <authorList>
            <person name="Araujo N.S."/>
            <person name="Arias M.C."/>
        </authorList>
    </citation>
    <scope>NUCLEOTIDE SEQUENCE</scope>
    <source>
        <strain evidence="2">USP_2M_L1-L4_2017</strain>
        <tissue evidence="2">Whole body</tissue>
    </source>
</reference>
<dbReference type="GO" id="GO:0045505">
    <property type="term" value="F:dynein intermediate chain binding"/>
    <property type="evidence" value="ECO:0007669"/>
    <property type="project" value="InterPro"/>
</dbReference>
<dbReference type="InterPro" id="IPR027417">
    <property type="entry name" value="P-loop_NTPase"/>
</dbReference>
<comment type="caution">
    <text evidence="2">The sequence shown here is derived from an EMBL/GenBank/DDBJ whole genome shotgun (WGS) entry which is preliminary data.</text>
</comment>
<dbReference type="Gene3D" id="3.40.50.300">
    <property type="entry name" value="P-loop containing nucleotide triphosphate hydrolases"/>
    <property type="match status" value="2"/>
</dbReference>